<dbReference type="GO" id="GO:0017110">
    <property type="term" value="F:nucleoside diphosphate phosphatase activity"/>
    <property type="evidence" value="ECO:0007669"/>
    <property type="project" value="UniProtKB-ARBA"/>
</dbReference>
<protein>
    <submittedName>
        <fullName evidence="4">Uncharacterized protein</fullName>
    </submittedName>
</protein>
<feature type="region of interest" description="Disordered" evidence="3">
    <location>
        <begin position="72"/>
        <end position="91"/>
    </location>
</feature>
<dbReference type="VEuPathDB" id="FungiDB:MFRU_028g00540"/>
<dbReference type="GO" id="GO:0005794">
    <property type="term" value="C:Golgi apparatus"/>
    <property type="evidence" value="ECO:0007669"/>
    <property type="project" value="UniProtKB-ARBA"/>
</dbReference>
<sequence>MGKWRYGVILDAGSSGTRVHIYRWLNSAKALQNPDPITLQSLPKLETNKKWTKKIKPGVSTFGERPADVWSGTFTTTSRPRSRYRSKRSSL</sequence>
<evidence type="ECO:0000256" key="3">
    <source>
        <dbReference type="SAM" id="MobiDB-lite"/>
    </source>
</evidence>
<dbReference type="Gene3D" id="3.30.420.40">
    <property type="match status" value="1"/>
</dbReference>
<comment type="similarity">
    <text evidence="1">Belongs to the GDA1/CD39 NTPase family.</text>
</comment>
<evidence type="ECO:0000256" key="2">
    <source>
        <dbReference type="ARBA" id="ARBA00022801"/>
    </source>
</evidence>
<name>A0A5M9JW23_MONFR</name>
<organism evidence="4 5">
    <name type="scientific">Monilinia fructicola</name>
    <name type="common">Brown rot fungus</name>
    <name type="synonym">Ciboria fructicola</name>
    <dbReference type="NCBI Taxonomy" id="38448"/>
    <lineage>
        <taxon>Eukaryota</taxon>
        <taxon>Fungi</taxon>
        <taxon>Dikarya</taxon>
        <taxon>Ascomycota</taxon>
        <taxon>Pezizomycotina</taxon>
        <taxon>Leotiomycetes</taxon>
        <taxon>Helotiales</taxon>
        <taxon>Sclerotiniaceae</taxon>
        <taxon>Monilinia</taxon>
    </lineage>
</organism>
<accession>A0A5M9JW23</accession>
<dbReference type="Pfam" id="PF01150">
    <property type="entry name" value="GDA1_CD39"/>
    <property type="match status" value="1"/>
</dbReference>
<comment type="caution">
    <text evidence="4">The sequence shown here is derived from an EMBL/GenBank/DDBJ whole genome shotgun (WGS) entry which is preliminary data.</text>
</comment>
<gene>
    <name evidence="4" type="ORF">EYC84_000383</name>
</gene>
<dbReference type="AlphaFoldDB" id="A0A5M9JW23"/>
<keyword evidence="5" id="KW-1185">Reference proteome</keyword>
<dbReference type="InterPro" id="IPR000407">
    <property type="entry name" value="GDA1_CD39_NTPase"/>
</dbReference>
<feature type="compositionally biased region" description="Basic residues" evidence="3">
    <location>
        <begin position="80"/>
        <end position="91"/>
    </location>
</feature>
<evidence type="ECO:0000256" key="1">
    <source>
        <dbReference type="ARBA" id="ARBA00009283"/>
    </source>
</evidence>
<dbReference type="Proteomes" id="UP000322873">
    <property type="component" value="Unassembled WGS sequence"/>
</dbReference>
<dbReference type="EMBL" id="VICG01000006">
    <property type="protein sequence ID" value="KAA8571015.1"/>
    <property type="molecule type" value="Genomic_DNA"/>
</dbReference>
<proteinExistence type="inferred from homology"/>
<evidence type="ECO:0000313" key="4">
    <source>
        <dbReference type="EMBL" id="KAA8571015.1"/>
    </source>
</evidence>
<evidence type="ECO:0000313" key="5">
    <source>
        <dbReference type="Proteomes" id="UP000322873"/>
    </source>
</evidence>
<keyword evidence="2" id="KW-0378">Hydrolase</keyword>
<reference evidence="4 5" key="1">
    <citation type="submission" date="2019-06" db="EMBL/GenBank/DDBJ databases">
        <title>Genome Sequence of the Brown Rot Fungal Pathogen Monilinia fructicola.</title>
        <authorList>
            <person name="De Miccolis Angelini R.M."/>
            <person name="Landi L."/>
            <person name="Abate D."/>
            <person name="Pollastro S."/>
            <person name="Romanazzi G."/>
            <person name="Faretra F."/>
        </authorList>
    </citation>
    <scope>NUCLEOTIDE SEQUENCE [LARGE SCALE GENOMIC DNA]</scope>
    <source>
        <strain evidence="4 5">Mfrc123</strain>
    </source>
</reference>